<evidence type="ECO:0000256" key="5">
    <source>
        <dbReference type="ARBA" id="ARBA00023242"/>
    </source>
</evidence>
<dbReference type="PANTHER" id="PTHR34269:SF11">
    <property type="entry name" value="B3 DOMAIN PROTEIN"/>
    <property type="match status" value="1"/>
</dbReference>
<dbReference type="SUPFAM" id="SSF101936">
    <property type="entry name" value="DNA-binding pseudobarrel domain"/>
    <property type="match status" value="1"/>
</dbReference>
<dbReference type="PANTHER" id="PTHR34269">
    <property type="entry name" value="TRANSCRIPTION FACTOR B3-DOMAIN FAMILY-RELATED"/>
    <property type="match status" value="1"/>
</dbReference>
<organism evidence="6 7">
    <name type="scientific">Rubroshorea leprosula</name>
    <dbReference type="NCBI Taxonomy" id="152421"/>
    <lineage>
        <taxon>Eukaryota</taxon>
        <taxon>Viridiplantae</taxon>
        <taxon>Streptophyta</taxon>
        <taxon>Embryophyta</taxon>
        <taxon>Tracheophyta</taxon>
        <taxon>Spermatophyta</taxon>
        <taxon>Magnoliopsida</taxon>
        <taxon>eudicotyledons</taxon>
        <taxon>Gunneridae</taxon>
        <taxon>Pentapetalae</taxon>
        <taxon>rosids</taxon>
        <taxon>malvids</taxon>
        <taxon>Malvales</taxon>
        <taxon>Dipterocarpaceae</taxon>
        <taxon>Rubroshorea</taxon>
    </lineage>
</organism>
<comment type="caution">
    <text evidence="6">The sequence shown here is derived from an EMBL/GenBank/DDBJ whole genome shotgun (WGS) entry which is preliminary data.</text>
</comment>
<keyword evidence="2" id="KW-0805">Transcription regulation</keyword>
<gene>
    <name evidence="6" type="ORF">SLEP1_g30657</name>
</gene>
<keyword evidence="5" id="KW-0539">Nucleus</keyword>
<accession>A0AAV5K6D5</accession>
<dbReference type="Proteomes" id="UP001054252">
    <property type="component" value="Unassembled WGS sequence"/>
</dbReference>
<dbReference type="AlphaFoldDB" id="A0AAV5K6D5"/>
<comment type="subcellular location">
    <subcellularLocation>
        <location evidence="1">Nucleus</location>
    </subcellularLocation>
</comment>
<dbReference type="InterPro" id="IPR015300">
    <property type="entry name" value="DNA-bd_pseudobarrel_sf"/>
</dbReference>
<proteinExistence type="predicted"/>
<reference evidence="6 7" key="1">
    <citation type="journal article" date="2021" name="Commun. Biol.">
        <title>The genome of Shorea leprosula (Dipterocarpaceae) highlights the ecological relevance of drought in aseasonal tropical rainforests.</title>
        <authorList>
            <person name="Ng K.K.S."/>
            <person name="Kobayashi M.J."/>
            <person name="Fawcett J.A."/>
            <person name="Hatakeyama M."/>
            <person name="Paape T."/>
            <person name="Ng C.H."/>
            <person name="Ang C.C."/>
            <person name="Tnah L.H."/>
            <person name="Lee C.T."/>
            <person name="Nishiyama T."/>
            <person name="Sese J."/>
            <person name="O'Brien M.J."/>
            <person name="Copetti D."/>
            <person name="Mohd Noor M.I."/>
            <person name="Ong R.C."/>
            <person name="Putra M."/>
            <person name="Sireger I.Z."/>
            <person name="Indrioko S."/>
            <person name="Kosugi Y."/>
            <person name="Izuno A."/>
            <person name="Isagi Y."/>
            <person name="Lee S.L."/>
            <person name="Shimizu K.K."/>
        </authorList>
    </citation>
    <scope>NUCLEOTIDE SEQUENCE [LARGE SCALE GENOMIC DNA]</scope>
    <source>
        <strain evidence="6">214</strain>
    </source>
</reference>
<evidence type="ECO:0000256" key="3">
    <source>
        <dbReference type="ARBA" id="ARBA00023125"/>
    </source>
</evidence>
<dbReference type="EMBL" id="BPVZ01000055">
    <property type="protein sequence ID" value="GKV20556.1"/>
    <property type="molecule type" value="Genomic_DNA"/>
</dbReference>
<dbReference type="GO" id="GO:0003677">
    <property type="term" value="F:DNA binding"/>
    <property type="evidence" value="ECO:0007669"/>
    <property type="project" value="UniProtKB-KW"/>
</dbReference>
<keyword evidence="3" id="KW-0238">DNA-binding</keyword>
<evidence type="ECO:0000313" key="7">
    <source>
        <dbReference type="Proteomes" id="UP001054252"/>
    </source>
</evidence>
<evidence type="ECO:0000313" key="6">
    <source>
        <dbReference type="EMBL" id="GKV20556.1"/>
    </source>
</evidence>
<sequence length="124" mass="14208">MGEKKASSSSSDSKKWSFKKRVVKSDVDHYEQKQLHLKKNHVEENILPHLNDEEKEILRKGEKGIEIQVADAGTGDRYTMKLLDAGSFYLLKGTKQLLSNKNIDLQVGQEIEFTWRDAALYLSL</sequence>
<dbReference type="InterPro" id="IPR051442">
    <property type="entry name" value="B3_domain"/>
</dbReference>
<evidence type="ECO:0000256" key="4">
    <source>
        <dbReference type="ARBA" id="ARBA00023163"/>
    </source>
</evidence>
<keyword evidence="7" id="KW-1185">Reference proteome</keyword>
<dbReference type="Gene3D" id="2.40.330.10">
    <property type="entry name" value="DNA-binding pseudobarrel domain"/>
    <property type="match status" value="1"/>
</dbReference>
<protein>
    <submittedName>
        <fullName evidence="6">Uncharacterized protein</fullName>
    </submittedName>
</protein>
<name>A0AAV5K6D5_9ROSI</name>
<evidence type="ECO:0000256" key="1">
    <source>
        <dbReference type="ARBA" id="ARBA00004123"/>
    </source>
</evidence>
<evidence type="ECO:0000256" key="2">
    <source>
        <dbReference type="ARBA" id="ARBA00023015"/>
    </source>
</evidence>
<dbReference type="GO" id="GO:0005634">
    <property type="term" value="C:nucleus"/>
    <property type="evidence" value="ECO:0007669"/>
    <property type="project" value="UniProtKB-SubCell"/>
</dbReference>
<keyword evidence="4" id="KW-0804">Transcription</keyword>